<comment type="caution">
    <text evidence="6">The sequence shown here is derived from an EMBL/GenBank/DDBJ whole genome shotgun (WGS) entry which is preliminary data.</text>
</comment>
<evidence type="ECO:0000313" key="7">
    <source>
        <dbReference type="Proteomes" id="UP000245474"/>
    </source>
</evidence>
<dbReference type="OrthoDB" id="5298707at2"/>
<sequence>MTRKLLIASALAATGFASVAAALGLGSIDSQSTLNEPLRARIELLSADPDEIDRITAQLASPEAFERAGLERPFFLSRLDFDVVREGGSVFLEVTTNGAIKEPFLDFLVEVNWPNGRLLREYTLLLDPPTYTDDIAPNVAAGGSSEAGGSDAPEPAEIAQAAPAAAPGAAARGEAVADDDATGPAQYGPVQASDTLYSIAQQLRPDDLSINQTMLALLRANPDAFIDGNINALRRGAILRVPERPELTRLSVAEANAEVREQMARWQEQRSAPAADEGTEVAGADADAGADESAASETGDEATAVAEEPVEADTEAAAGGDLVAAADAGAGDGELRLVAPDESEGVDATTSLAEADLEATPESVSRLQAQLALLEESNTDLRAENDDLRSQVQGLRSELDELQRMINLRLAQDLPLDSGGEGDAGSAGARDPGAGEAAEGVETAAAGDDGLDAPVAAGGDEAAGDEPAAAGDTGEAAGETAARTAAAAADEASAASEPEAAETAQAPEEQPAATISFLEMMLADTRLMTYAGGGVAALLLLLLLVQRRRRAAAADAADEGLPAPAVAPVAAAGGAAAGVAGGDSAGISAEAGDPLEEAELYMAYGRADQAQEVLDRALGEEPDNIELRTRLLEILAERGDRGGFEAEAQVLHTQLASEDDPRWQRIVALGRSAAPEHPLFATPDAAAESAVTGSAEHAAGVEPAAAADAGTLDDLTESAADTVDGDDDFGLAADEAATEYDGAEDDWDAPAASRADADSPASTPEASGAEEGVSAAAPDRSADDEFGDLEFDLGDFSFGEDEDTPAGRRQADADDDGGLDFSLDDTEEEFASGDEPAEFRLDEALESADGGVSGRPGDAGRPASDGDDDGELDFGDFSLDEPARGAGSGDADDSGDIDGLDEVGTKLDLARAYMDMGDAEGARSLLDEVAEEGNEAQKREAEELLQRTG</sequence>
<feature type="region of interest" description="Disordered" evidence="2">
    <location>
        <begin position="264"/>
        <end position="314"/>
    </location>
</feature>
<keyword evidence="1" id="KW-0175">Coiled coil</keyword>
<feature type="region of interest" description="Disordered" evidence="2">
    <location>
        <begin position="930"/>
        <end position="949"/>
    </location>
</feature>
<feature type="compositionally biased region" description="Acidic residues" evidence="2">
    <location>
        <begin position="782"/>
        <end position="804"/>
    </location>
</feature>
<dbReference type="Pfam" id="PF25800">
    <property type="entry name" value="FimV_N"/>
    <property type="match status" value="1"/>
</dbReference>
<keyword evidence="3" id="KW-0472">Membrane</keyword>
<feature type="region of interest" description="Disordered" evidence="2">
    <location>
        <begin position="739"/>
        <end position="901"/>
    </location>
</feature>
<dbReference type="InterPro" id="IPR038440">
    <property type="entry name" value="FimV_C_sf"/>
</dbReference>
<organism evidence="6 7">
    <name type="scientific">Sediminicurvatus halobius</name>
    <dbReference type="NCBI Taxonomy" id="2182432"/>
    <lineage>
        <taxon>Bacteria</taxon>
        <taxon>Pseudomonadati</taxon>
        <taxon>Pseudomonadota</taxon>
        <taxon>Gammaproteobacteria</taxon>
        <taxon>Chromatiales</taxon>
        <taxon>Ectothiorhodospiraceae</taxon>
        <taxon>Sediminicurvatus</taxon>
    </lineage>
</organism>
<feature type="transmembrane region" description="Helical" evidence="3">
    <location>
        <begin position="527"/>
        <end position="545"/>
    </location>
</feature>
<feature type="compositionally biased region" description="Low complexity" evidence="2">
    <location>
        <begin position="274"/>
        <end position="307"/>
    </location>
</feature>
<evidence type="ECO:0000259" key="5">
    <source>
        <dbReference type="Pfam" id="PF25800"/>
    </source>
</evidence>
<dbReference type="NCBIfam" id="TIGR03504">
    <property type="entry name" value="FimV_Cterm"/>
    <property type="match status" value="1"/>
</dbReference>
<feature type="signal peptide" evidence="4">
    <location>
        <begin position="1"/>
        <end position="20"/>
    </location>
</feature>
<keyword evidence="3" id="KW-1133">Transmembrane helix</keyword>
<evidence type="ECO:0000256" key="4">
    <source>
        <dbReference type="SAM" id="SignalP"/>
    </source>
</evidence>
<protein>
    <recommendedName>
        <fullName evidence="5">FimV N-terminal domain-containing protein</fullName>
    </recommendedName>
</protein>
<feature type="domain" description="FimV N-terminal" evidence="5">
    <location>
        <begin position="23"/>
        <end position="129"/>
    </location>
</feature>
<name>A0A2U2MWH8_9GAMM</name>
<proteinExistence type="predicted"/>
<dbReference type="NCBIfam" id="TIGR03505">
    <property type="entry name" value="FimV_core"/>
    <property type="match status" value="1"/>
</dbReference>
<dbReference type="InterPro" id="IPR020012">
    <property type="entry name" value="LysM_FimV"/>
</dbReference>
<evidence type="ECO:0000256" key="1">
    <source>
        <dbReference type="SAM" id="Coils"/>
    </source>
</evidence>
<gene>
    <name evidence="6" type="ORF">DEM34_17790</name>
</gene>
<feature type="compositionally biased region" description="Acidic residues" evidence="2">
    <location>
        <begin position="890"/>
        <end position="901"/>
    </location>
</feature>
<dbReference type="InterPro" id="IPR018392">
    <property type="entry name" value="LysM"/>
</dbReference>
<evidence type="ECO:0000313" key="6">
    <source>
        <dbReference type="EMBL" id="PWG61162.1"/>
    </source>
</evidence>
<dbReference type="Pfam" id="PF14559">
    <property type="entry name" value="TPR_19"/>
    <property type="match status" value="1"/>
</dbReference>
<keyword evidence="3" id="KW-0812">Transmembrane</keyword>
<feature type="region of interest" description="Disordered" evidence="2">
    <location>
        <begin position="414"/>
        <end position="510"/>
    </location>
</feature>
<feature type="compositionally biased region" description="Acidic residues" evidence="2">
    <location>
        <begin position="739"/>
        <end position="748"/>
    </location>
</feature>
<feature type="compositionally biased region" description="Low complexity" evidence="2">
    <location>
        <begin position="159"/>
        <end position="174"/>
    </location>
</feature>
<dbReference type="RefSeq" id="WP_109680175.1">
    <property type="nucleotide sequence ID" value="NZ_CP086615.1"/>
</dbReference>
<feature type="coiled-coil region" evidence="1">
    <location>
        <begin position="364"/>
        <end position="405"/>
    </location>
</feature>
<feature type="compositionally biased region" description="Acidic residues" evidence="2">
    <location>
        <begin position="813"/>
        <end position="836"/>
    </location>
</feature>
<dbReference type="Gene3D" id="1.20.58.2200">
    <property type="match status" value="1"/>
</dbReference>
<dbReference type="InterPro" id="IPR057840">
    <property type="entry name" value="FimV_N"/>
</dbReference>
<feature type="compositionally biased region" description="Acidic residues" evidence="2">
    <location>
        <begin position="865"/>
        <end position="874"/>
    </location>
</feature>
<dbReference type="InterPro" id="IPR020011">
    <property type="entry name" value="FimV_C"/>
</dbReference>
<feature type="region of interest" description="Disordered" evidence="2">
    <location>
        <begin position="159"/>
        <end position="189"/>
    </location>
</feature>
<feature type="compositionally biased region" description="Low complexity" evidence="2">
    <location>
        <begin position="426"/>
        <end position="510"/>
    </location>
</feature>
<dbReference type="EMBL" id="QFFI01000046">
    <property type="protein sequence ID" value="PWG61162.1"/>
    <property type="molecule type" value="Genomic_DNA"/>
</dbReference>
<dbReference type="Proteomes" id="UP000245474">
    <property type="component" value="Unassembled WGS sequence"/>
</dbReference>
<dbReference type="AlphaFoldDB" id="A0A2U2MWH8"/>
<dbReference type="CDD" id="cd00118">
    <property type="entry name" value="LysM"/>
    <property type="match status" value="1"/>
</dbReference>
<evidence type="ECO:0000256" key="3">
    <source>
        <dbReference type="SAM" id="Phobius"/>
    </source>
</evidence>
<accession>A0A2U2MWH8</accession>
<keyword evidence="4" id="KW-0732">Signal</keyword>
<feature type="compositionally biased region" description="Low complexity" evidence="2">
    <location>
        <begin position="749"/>
        <end position="777"/>
    </location>
</feature>
<reference evidence="6 7" key="1">
    <citation type="submission" date="2018-05" db="EMBL/GenBank/DDBJ databases">
        <title>Spiribacter halobius sp. nov., a moderately halophilic bacterium isolated from marine solar saltern.</title>
        <authorList>
            <person name="Zheng W.-S."/>
            <person name="Lu D.-C."/>
            <person name="Du Z.-J."/>
        </authorList>
    </citation>
    <scope>NUCLEOTIDE SEQUENCE [LARGE SCALE GENOMIC DNA]</scope>
    <source>
        <strain evidence="6 7">E85</strain>
    </source>
</reference>
<keyword evidence="7" id="KW-1185">Reference proteome</keyword>
<evidence type="ECO:0000256" key="2">
    <source>
        <dbReference type="SAM" id="MobiDB-lite"/>
    </source>
</evidence>
<feature type="chain" id="PRO_5015414291" description="FimV N-terminal domain-containing protein" evidence="4">
    <location>
        <begin position="21"/>
        <end position="949"/>
    </location>
</feature>
<feature type="compositionally biased region" description="Basic and acidic residues" evidence="2">
    <location>
        <begin position="935"/>
        <end position="949"/>
    </location>
</feature>